<protein>
    <submittedName>
        <fullName evidence="2">Uncharacterized protein</fullName>
    </submittedName>
</protein>
<comment type="caution">
    <text evidence="2">The sequence shown here is derived from an EMBL/GenBank/DDBJ whole genome shotgun (WGS) entry which is preliminary data.</text>
</comment>
<feature type="region of interest" description="Disordered" evidence="1">
    <location>
        <begin position="78"/>
        <end position="97"/>
    </location>
</feature>
<proteinExistence type="predicted"/>
<reference evidence="2 3" key="1">
    <citation type="submission" date="2020-10" db="EMBL/GenBank/DDBJ databases">
        <title>Sequencing the genomes of 1000 actinobacteria strains.</title>
        <authorList>
            <person name="Klenk H.-P."/>
        </authorList>
    </citation>
    <scope>NUCLEOTIDE SEQUENCE [LARGE SCALE GENOMIC DNA]</scope>
    <source>
        <strain evidence="2 3">DSM 46661</strain>
    </source>
</reference>
<keyword evidence="3" id="KW-1185">Reference proteome</keyword>
<feature type="region of interest" description="Disordered" evidence="1">
    <location>
        <begin position="1"/>
        <end position="28"/>
    </location>
</feature>
<gene>
    <name evidence="2" type="ORF">H4W30_004728</name>
</gene>
<feature type="compositionally biased region" description="Polar residues" evidence="1">
    <location>
        <begin position="17"/>
        <end position="28"/>
    </location>
</feature>
<feature type="compositionally biased region" description="Polar residues" evidence="1">
    <location>
        <begin position="1"/>
        <end position="10"/>
    </location>
</feature>
<sequence length="97" mass="10751">MPTWSTSTTGRPEAVNRPTSSESPACNQGSPLTRYLSLSLMPTQRSGHQCCVHLVAVRRLRGATGSRRFPLAAGRLRARRTRYGSSDRAARRRAARR</sequence>
<evidence type="ECO:0000313" key="2">
    <source>
        <dbReference type="EMBL" id="MBE1577668.1"/>
    </source>
</evidence>
<evidence type="ECO:0000313" key="3">
    <source>
        <dbReference type="Proteomes" id="UP000656548"/>
    </source>
</evidence>
<organism evidence="2 3">
    <name type="scientific">Amycolatopsis roodepoortensis</name>
    <dbReference type="NCBI Taxonomy" id="700274"/>
    <lineage>
        <taxon>Bacteria</taxon>
        <taxon>Bacillati</taxon>
        <taxon>Actinomycetota</taxon>
        <taxon>Actinomycetes</taxon>
        <taxon>Pseudonocardiales</taxon>
        <taxon>Pseudonocardiaceae</taxon>
        <taxon>Amycolatopsis</taxon>
    </lineage>
</organism>
<dbReference type="EMBL" id="JADBEJ010000005">
    <property type="protein sequence ID" value="MBE1577668.1"/>
    <property type="molecule type" value="Genomic_DNA"/>
</dbReference>
<evidence type="ECO:0000256" key="1">
    <source>
        <dbReference type="SAM" id="MobiDB-lite"/>
    </source>
</evidence>
<accession>A0ABR9LAE9</accession>
<dbReference type="Proteomes" id="UP000656548">
    <property type="component" value="Unassembled WGS sequence"/>
</dbReference>
<name>A0ABR9LAE9_9PSEU</name>